<dbReference type="InterPro" id="IPR029045">
    <property type="entry name" value="ClpP/crotonase-like_dom_sf"/>
</dbReference>
<dbReference type="PANTHER" id="PTHR11941:SF54">
    <property type="entry name" value="ENOYL-COA HYDRATASE, MITOCHONDRIAL"/>
    <property type="match status" value="1"/>
</dbReference>
<comment type="similarity">
    <text evidence="1 3">Belongs to the enoyl-CoA hydratase/isomerase family.</text>
</comment>
<gene>
    <name evidence="4" type="ORF">NLU14_11440</name>
</gene>
<accession>A0ABT5YAX5</accession>
<dbReference type="InterPro" id="IPR018376">
    <property type="entry name" value="Enoyl-CoA_hyd/isom_CS"/>
</dbReference>
<dbReference type="RefSeq" id="WP_275706532.1">
    <property type="nucleotide sequence ID" value="NZ_JANCMW010000006.1"/>
</dbReference>
<dbReference type="Gene3D" id="3.90.226.10">
    <property type="entry name" value="2-enoyl-CoA Hydratase, Chain A, domain 1"/>
    <property type="match status" value="1"/>
</dbReference>
<keyword evidence="5" id="KW-1185">Reference proteome</keyword>
<evidence type="ECO:0000313" key="4">
    <source>
        <dbReference type="EMBL" id="MDF0750839.1"/>
    </source>
</evidence>
<comment type="caution">
    <text evidence="4">The sequence shown here is derived from an EMBL/GenBank/DDBJ whole genome shotgun (WGS) entry which is preliminary data.</text>
</comment>
<evidence type="ECO:0000256" key="3">
    <source>
        <dbReference type="RuleBase" id="RU003707"/>
    </source>
</evidence>
<evidence type="ECO:0000256" key="2">
    <source>
        <dbReference type="ARBA" id="ARBA00023239"/>
    </source>
</evidence>
<keyword evidence="2" id="KW-0456">Lyase</keyword>
<dbReference type="PROSITE" id="PS00166">
    <property type="entry name" value="ENOYL_COA_HYDRATASE"/>
    <property type="match status" value="1"/>
</dbReference>
<dbReference type="Proteomes" id="UP001143391">
    <property type="component" value="Unassembled WGS sequence"/>
</dbReference>
<dbReference type="Pfam" id="PF00378">
    <property type="entry name" value="ECH_1"/>
    <property type="match status" value="1"/>
</dbReference>
<protein>
    <submittedName>
        <fullName evidence="4">Enoyl-CoA hydratase/isomerase family protein</fullName>
    </submittedName>
</protein>
<organism evidence="4 5">
    <name type="scientific">Marinobacter iranensis</name>
    <dbReference type="NCBI Taxonomy" id="2962607"/>
    <lineage>
        <taxon>Bacteria</taxon>
        <taxon>Pseudomonadati</taxon>
        <taxon>Pseudomonadota</taxon>
        <taxon>Gammaproteobacteria</taxon>
        <taxon>Pseudomonadales</taxon>
        <taxon>Marinobacteraceae</taxon>
        <taxon>Marinobacter</taxon>
    </lineage>
</organism>
<dbReference type="Gene3D" id="1.10.12.10">
    <property type="entry name" value="Lyase 2-enoyl-coa Hydratase, Chain A, domain 2"/>
    <property type="match status" value="1"/>
</dbReference>
<proteinExistence type="inferred from homology"/>
<dbReference type="CDD" id="cd06558">
    <property type="entry name" value="crotonase-like"/>
    <property type="match status" value="1"/>
</dbReference>
<dbReference type="EMBL" id="JANCMW010000006">
    <property type="protein sequence ID" value="MDF0750839.1"/>
    <property type="molecule type" value="Genomic_DNA"/>
</dbReference>
<name>A0ABT5YAX5_9GAMM</name>
<dbReference type="SUPFAM" id="SSF52096">
    <property type="entry name" value="ClpP/crotonase"/>
    <property type="match status" value="1"/>
</dbReference>
<dbReference type="InterPro" id="IPR014748">
    <property type="entry name" value="Enoyl-CoA_hydra_C"/>
</dbReference>
<evidence type="ECO:0000313" key="5">
    <source>
        <dbReference type="Proteomes" id="UP001143391"/>
    </source>
</evidence>
<sequence length="263" mass="29365">METETLKLEWPEKDVALLTLQRGKEMNTLTQALLSEFNQALDIMVEKGCRALIITGTGRAFCCGAHLDYFFEDQMDVDARFRLRDDYLDLIARLFDRLEVVPFPVIAAINGYALGGGCEMTLSCDFRIMSKETRLGLPEVRLGALAGAGGVQKLSRHVGRSKAMEWILLGSHIDAEEADRHGLLYKISEPGEEVIDALTLVQKLKEQSPLAIMQSKRAILTCEDVDLRSARRFGLEALSMLIDSKDWAEGIAAFQAKRPPKFD</sequence>
<dbReference type="InterPro" id="IPR001753">
    <property type="entry name" value="Enoyl-CoA_hydra/iso"/>
</dbReference>
<evidence type="ECO:0000256" key="1">
    <source>
        <dbReference type="ARBA" id="ARBA00005254"/>
    </source>
</evidence>
<reference evidence="4" key="1">
    <citation type="submission" date="2022-07" db="EMBL/GenBank/DDBJ databases">
        <title>Marinobacter iranensis a new bacterium isolate from a hipersaline lake in Iran.</title>
        <authorList>
            <person name="Mohammad A.M.A."/>
            <person name="Cristina S.-P."/>
            <person name="Antonio V."/>
        </authorList>
    </citation>
    <scope>NUCLEOTIDE SEQUENCE</scope>
    <source>
        <strain evidence="4">71-i</strain>
    </source>
</reference>
<dbReference type="PANTHER" id="PTHR11941">
    <property type="entry name" value="ENOYL-COA HYDRATASE-RELATED"/>
    <property type="match status" value="1"/>
</dbReference>